<dbReference type="Proteomes" id="UP000232688">
    <property type="component" value="Unassembled WGS sequence"/>
</dbReference>
<dbReference type="InterPro" id="IPR036188">
    <property type="entry name" value="FAD/NAD-bd_sf"/>
</dbReference>
<reference evidence="1 2" key="2">
    <citation type="submission" date="2017-10" db="EMBL/GenBank/DDBJ databases">
        <title>Genome analyses suggest a sexual origin of heterokaryosis in a supposedly ancient asexual fungus.</title>
        <authorList>
            <person name="Corradi N."/>
            <person name="Sedzielewska K."/>
            <person name="Noel J."/>
            <person name="Charron P."/>
            <person name="Farinelli L."/>
            <person name="Marton T."/>
            <person name="Kruger M."/>
            <person name="Pelin A."/>
            <person name="Brachmann A."/>
            <person name="Corradi N."/>
        </authorList>
    </citation>
    <scope>NUCLEOTIDE SEQUENCE [LARGE SCALE GENOMIC DNA]</scope>
    <source>
        <strain evidence="1 2">A1</strain>
    </source>
</reference>
<gene>
    <name evidence="1" type="ORF">RhiirA1_468726</name>
</gene>
<comment type="caution">
    <text evidence="1">The sequence shown here is derived from an EMBL/GenBank/DDBJ whole genome shotgun (WGS) entry which is preliminary data.</text>
</comment>
<dbReference type="SUPFAM" id="SSF51905">
    <property type="entry name" value="FAD/NAD(P)-binding domain"/>
    <property type="match status" value="1"/>
</dbReference>
<proteinExistence type="predicted"/>
<reference evidence="1 2" key="1">
    <citation type="submission" date="2017-10" db="EMBL/GenBank/DDBJ databases">
        <title>Extensive intraspecific genome diversity in a model arbuscular mycorrhizal fungus.</title>
        <authorList>
            <person name="Chen E.C.H."/>
            <person name="Morin E."/>
            <person name="Baudet D."/>
            <person name="Noel J."/>
            <person name="Ndikumana S."/>
            <person name="Charron P."/>
            <person name="St-Onge C."/>
            <person name="Giorgi J."/>
            <person name="Grigoriev I.V."/>
            <person name="Roux C."/>
            <person name="Martin F.M."/>
            <person name="Corradi N."/>
        </authorList>
    </citation>
    <scope>NUCLEOTIDE SEQUENCE [LARGE SCALE GENOMIC DNA]</scope>
    <source>
        <strain evidence="1 2">A1</strain>
    </source>
</reference>
<accession>A0A2N0R9F7</accession>
<evidence type="ECO:0008006" key="3">
    <source>
        <dbReference type="Google" id="ProtNLM"/>
    </source>
</evidence>
<dbReference type="AlphaFoldDB" id="A0A2N0R9F7"/>
<organism evidence="1 2">
    <name type="scientific">Rhizophagus irregularis</name>
    <dbReference type="NCBI Taxonomy" id="588596"/>
    <lineage>
        <taxon>Eukaryota</taxon>
        <taxon>Fungi</taxon>
        <taxon>Fungi incertae sedis</taxon>
        <taxon>Mucoromycota</taxon>
        <taxon>Glomeromycotina</taxon>
        <taxon>Glomeromycetes</taxon>
        <taxon>Glomerales</taxon>
        <taxon>Glomeraceae</taxon>
        <taxon>Rhizophagus</taxon>
    </lineage>
</organism>
<sequence>MPNPIPDLEFHDRSREFCDILVGADGINSPGMKNALKDAEIFFQALINYSSENYISCIKEYENEMLKRTSAEVLKGRYALKQASPVEIIL</sequence>
<name>A0A2N0R9F7_9GLOM</name>
<protein>
    <recommendedName>
        <fullName evidence="3">FAD-binding domain-containing protein</fullName>
    </recommendedName>
</protein>
<dbReference type="EMBL" id="LLXH01001230">
    <property type="protein sequence ID" value="PKC59945.1"/>
    <property type="molecule type" value="Genomic_DNA"/>
</dbReference>
<dbReference type="VEuPathDB" id="FungiDB:RhiirA1_468726"/>
<evidence type="ECO:0000313" key="1">
    <source>
        <dbReference type="EMBL" id="PKC59945.1"/>
    </source>
</evidence>
<evidence type="ECO:0000313" key="2">
    <source>
        <dbReference type="Proteomes" id="UP000232688"/>
    </source>
</evidence>